<feature type="transmembrane region" description="Helical" evidence="6">
    <location>
        <begin position="382"/>
        <end position="401"/>
    </location>
</feature>
<feature type="transmembrane region" description="Helical" evidence="6">
    <location>
        <begin position="120"/>
        <end position="142"/>
    </location>
</feature>
<feature type="transmembrane region" description="Helical" evidence="6">
    <location>
        <begin position="154"/>
        <end position="175"/>
    </location>
</feature>
<feature type="region of interest" description="Disordered" evidence="5">
    <location>
        <begin position="657"/>
        <end position="686"/>
    </location>
</feature>
<dbReference type="PANTHER" id="PTHR47704">
    <property type="entry name" value="POTASSIUM TRANSPORTER KIMA"/>
    <property type="match status" value="1"/>
</dbReference>
<comment type="subcellular location">
    <subcellularLocation>
        <location evidence="1">Membrane</location>
        <topology evidence="1">Multi-pass membrane protein</topology>
    </subcellularLocation>
</comment>
<feature type="transmembrane region" description="Helical" evidence="6">
    <location>
        <begin position="66"/>
        <end position="99"/>
    </location>
</feature>
<keyword evidence="4 6" id="KW-0472">Membrane</keyword>
<dbReference type="Pfam" id="PF13520">
    <property type="entry name" value="AA_permease_2"/>
    <property type="match status" value="1"/>
</dbReference>
<feature type="transmembrane region" description="Helical" evidence="6">
    <location>
        <begin position="233"/>
        <end position="257"/>
    </location>
</feature>
<feature type="domain" description="OB" evidence="7">
    <location>
        <begin position="719"/>
        <end position="791"/>
    </location>
</feature>
<dbReference type="Gene3D" id="2.40.50.140">
    <property type="entry name" value="Nucleic acid-binding proteins"/>
    <property type="match status" value="1"/>
</dbReference>
<feature type="transmembrane region" description="Helical" evidence="6">
    <location>
        <begin position="407"/>
        <end position="427"/>
    </location>
</feature>
<gene>
    <name evidence="8" type="ORF">RM423_04160</name>
</gene>
<sequence length="793" mass="84872">MTETLRKPSDVIDLPERPGYRMKRLLLGPSLGTAQLREEKLSRKAALGVLSSDCISSSAYGSEEMLIVLLGVFGLAGFRILMPLTAVVLVVLALMTLLYREVVMVYTKAGGSYVVARENFGPKVAQVASVALLIDYIVTVAVQTAAGTAAITSLVPALSGYTTEITVGVVLLLAYGNLRGVREAAKAFAFPTYFFVGMAGLVVAVGLLRELFGDLPRYQHVAGMIDVTDKHHAIFSGLAVFVLLKAFANGGSSLTGLEAISNSVSAFRPPEGRNARSNLSILSVLLGSLVLGISYLAWQTHATPYGSGSPTVISQVARAAFGGGAIGHLGFVLVQVATALILYTGANTPFTGFPFLASFIAEDSFLPRQMTRRGHRLAHSNGILVLTGAALTLLLGVGAHVDKLVPFYAIGVFTGFTMAGFGMARYYQRHPEPGWRRNFVVSMACGFVAALVVVIFAVVKFTAGAWLIVVLFPVMWFGLVRLNTQYRSEARALDLVTAGGPDAVTKTQHYPRHAILVLVDRLDIAVIRALRYAGSLHPTELRAVHLVLDPQAAAALQRDWIARGLGDRVPLELVDCPDRRLARGVSQVALRAVLSERAEVTVLLPRRTFRSFSQRILHDRTADRIAAAVGRLPHVSATIVPFDTTLAPDVEERLERRQAADASTPALAMTDDRTSSGTRELPPAAPGIAQRGRATTIAPTRTAPDGTAAINTVGWKQQVTIEGWVKVVQVGTVAGKSLEAQVFDDTGGIRLLFFGRTAIAGIVPGARLRASGRIGEYKGHLALANPRYELLAE</sequence>
<dbReference type="InterPro" id="IPR012340">
    <property type="entry name" value="NA-bd_OB-fold"/>
</dbReference>
<evidence type="ECO:0000256" key="4">
    <source>
        <dbReference type="ARBA" id="ARBA00023136"/>
    </source>
</evidence>
<reference evidence="9" key="1">
    <citation type="submission" date="2023-07" db="EMBL/GenBank/DDBJ databases">
        <title>30 novel species of actinomycetes from the DSMZ collection.</title>
        <authorList>
            <person name="Nouioui I."/>
        </authorList>
    </citation>
    <scope>NUCLEOTIDE SEQUENCE [LARGE SCALE GENOMIC DNA]</scope>
    <source>
        <strain evidence="9">DSM 44399</strain>
    </source>
</reference>
<feature type="transmembrane region" description="Helical" evidence="6">
    <location>
        <begin position="278"/>
        <end position="298"/>
    </location>
</feature>
<keyword evidence="9" id="KW-1185">Reference proteome</keyword>
<evidence type="ECO:0000256" key="2">
    <source>
        <dbReference type="ARBA" id="ARBA00022692"/>
    </source>
</evidence>
<evidence type="ECO:0000256" key="1">
    <source>
        <dbReference type="ARBA" id="ARBA00004141"/>
    </source>
</evidence>
<dbReference type="PANTHER" id="PTHR47704:SF1">
    <property type="entry name" value="POTASSIUM TRANSPORTER KIMA"/>
    <property type="match status" value="1"/>
</dbReference>
<keyword evidence="3 6" id="KW-1133">Transmembrane helix</keyword>
<organism evidence="8 9">
    <name type="scientific">Jatrophihabitans lederbergiae</name>
    <dbReference type="NCBI Taxonomy" id="3075547"/>
    <lineage>
        <taxon>Bacteria</taxon>
        <taxon>Bacillati</taxon>
        <taxon>Actinomycetota</taxon>
        <taxon>Actinomycetes</taxon>
        <taxon>Jatrophihabitantales</taxon>
        <taxon>Jatrophihabitantaceae</taxon>
        <taxon>Jatrophihabitans</taxon>
    </lineage>
</organism>
<dbReference type="InterPro" id="IPR053153">
    <property type="entry name" value="APC_K+_Transporter"/>
</dbReference>
<evidence type="ECO:0000259" key="7">
    <source>
        <dbReference type="Pfam" id="PF01336"/>
    </source>
</evidence>
<feature type="transmembrane region" description="Helical" evidence="6">
    <location>
        <begin position="187"/>
        <end position="208"/>
    </location>
</feature>
<dbReference type="CDD" id="cd04488">
    <property type="entry name" value="RecG_wedge_OBF"/>
    <property type="match status" value="1"/>
</dbReference>
<feature type="transmembrane region" description="Helical" evidence="6">
    <location>
        <begin position="439"/>
        <end position="459"/>
    </location>
</feature>
<dbReference type="RefSeq" id="WP_311421739.1">
    <property type="nucleotide sequence ID" value="NZ_JAVREH010000004.1"/>
</dbReference>
<dbReference type="InterPro" id="IPR002293">
    <property type="entry name" value="AA/rel_permease1"/>
</dbReference>
<evidence type="ECO:0000313" key="9">
    <source>
        <dbReference type="Proteomes" id="UP001183176"/>
    </source>
</evidence>
<evidence type="ECO:0000256" key="6">
    <source>
        <dbReference type="SAM" id="Phobius"/>
    </source>
</evidence>
<evidence type="ECO:0000313" key="8">
    <source>
        <dbReference type="EMBL" id="MDT0260581.1"/>
    </source>
</evidence>
<dbReference type="Gene3D" id="1.20.1740.10">
    <property type="entry name" value="Amino acid/polyamine transporter I"/>
    <property type="match status" value="1"/>
</dbReference>
<accession>A0ABU2J6G1</accession>
<protein>
    <submittedName>
        <fullName evidence="8">Amino acid permease</fullName>
    </submittedName>
</protein>
<proteinExistence type="predicted"/>
<evidence type="ECO:0000256" key="5">
    <source>
        <dbReference type="SAM" id="MobiDB-lite"/>
    </source>
</evidence>
<comment type="caution">
    <text evidence="8">The sequence shown here is derived from an EMBL/GenBank/DDBJ whole genome shotgun (WGS) entry which is preliminary data.</text>
</comment>
<feature type="transmembrane region" description="Helical" evidence="6">
    <location>
        <begin position="465"/>
        <end position="482"/>
    </location>
</feature>
<dbReference type="Proteomes" id="UP001183176">
    <property type="component" value="Unassembled WGS sequence"/>
</dbReference>
<dbReference type="Pfam" id="PF01336">
    <property type="entry name" value="tRNA_anti-codon"/>
    <property type="match status" value="1"/>
</dbReference>
<keyword evidence="2 6" id="KW-0812">Transmembrane</keyword>
<dbReference type="InterPro" id="IPR004365">
    <property type="entry name" value="NA-bd_OB_tRNA"/>
</dbReference>
<name>A0ABU2J6G1_9ACTN</name>
<evidence type="ECO:0000256" key="3">
    <source>
        <dbReference type="ARBA" id="ARBA00022989"/>
    </source>
</evidence>
<dbReference type="EMBL" id="JAVREH010000004">
    <property type="protein sequence ID" value="MDT0260581.1"/>
    <property type="molecule type" value="Genomic_DNA"/>
</dbReference>